<name>Q26103_PHLPE</name>
<organism evidence="1">
    <name type="scientific">Phlebotomus perniciosus</name>
    <name type="common">Phlebotomine sand fly</name>
    <dbReference type="NCBI Taxonomy" id="13204"/>
    <lineage>
        <taxon>Eukaryota</taxon>
        <taxon>Metazoa</taxon>
        <taxon>Ecdysozoa</taxon>
        <taxon>Arthropoda</taxon>
        <taxon>Hexapoda</taxon>
        <taxon>Insecta</taxon>
        <taxon>Pterygota</taxon>
        <taxon>Neoptera</taxon>
        <taxon>Endopterygota</taxon>
        <taxon>Diptera</taxon>
        <taxon>Nematocera</taxon>
        <taxon>Psychodoidea</taxon>
        <taxon>Psychodidae</taxon>
        <taxon>Phlebotomus</taxon>
        <taxon>Larroussius</taxon>
    </lineage>
</organism>
<keyword evidence="1" id="KW-0548">Nucleotidyltransferase</keyword>
<feature type="non-terminal residue" evidence="1">
    <location>
        <position position="74"/>
    </location>
</feature>
<dbReference type="AlphaFoldDB" id="Q26103"/>
<keyword evidence="1" id="KW-0695">RNA-directed DNA polymerase</keyword>
<keyword evidence="1" id="KW-0808">Transferase</keyword>
<evidence type="ECO:0000313" key="1">
    <source>
        <dbReference type="EMBL" id="AAA29449.1"/>
    </source>
</evidence>
<feature type="non-terminal residue" evidence="1">
    <location>
        <position position="1"/>
    </location>
</feature>
<accession>Q26103</accession>
<proteinExistence type="predicted"/>
<reference evidence="1" key="1">
    <citation type="thesis" date="1993" institute="Immunological Medicine Unit" country="Royal Postgraduate Medical School">
        <title>Transposon sequences and evolution in phlebotomine sandflies.</title>
        <authorList>
            <person name="Booth D.R."/>
        </authorList>
    </citation>
    <scope>NUCLEOTIDE SEQUENCE</scope>
    <source>
        <strain evidence="1">Madrid</strain>
    </source>
</reference>
<sequence length="74" mass="8450">VFSKIFERLAHRRIYDFLQMNDFFSDAQFGFRTGMGCEDALLKFCNDLSRGINDPGSTANEALFIDLTKAFDTV</sequence>
<dbReference type="GO" id="GO:0003964">
    <property type="term" value="F:RNA-directed DNA polymerase activity"/>
    <property type="evidence" value="ECO:0007669"/>
    <property type="project" value="UniProtKB-KW"/>
</dbReference>
<dbReference type="EMBL" id="L28823">
    <property type="protein sequence ID" value="AAA29449.1"/>
    <property type="molecule type" value="Genomic_DNA"/>
</dbReference>
<protein>
    <submittedName>
        <fullName evidence="1">Reverse transcriptase</fullName>
    </submittedName>
</protein>